<reference evidence="3" key="1">
    <citation type="journal article" date="2019" name="Int. J. Syst. Evol. Microbiol.">
        <title>The Global Catalogue of Microorganisms (GCM) 10K type strain sequencing project: providing services to taxonomists for standard genome sequencing and annotation.</title>
        <authorList>
            <consortium name="The Broad Institute Genomics Platform"/>
            <consortium name="The Broad Institute Genome Sequencing Center for Infectious Disease"/>
            <person name="Wu L."/>
            <person name="Ma J."/>
        </authorList>
    </citation>
    <scope>NUCLEOTIDE SEQUENCE [LARGE SCALE GENOMIC DNA]</scope>
    <source>
        <strain evidence="3">CGMCC 1.16033</strain>
    </source>
</reference>
<keyword evidence="1" id="KW-1133">Transmembrane helix</keyword>
<sequence length="144" mass="15368">MNKALSIPQLPQAWSNVLIAGAVVYVAYLLSKGLGRMDEAAAAITEPIGNIWSDIAAGLNGNERVQTNEARFYLNSKWVGQDGSISAIFRDSIEAAHPGNAALFAAITRGGRLRDEYAYLLDGEVSAITIKNKPGQTIVTGSVY</sequence>
<keyword evidence="1" id="KW-0812">Transmembrane</keyword>
<feature type="transmembrane region" description="Helical" evidence="1">
    <location>
        <begin position="12"/>
        <end position="30"/>
    </location>
</feature>
<organism evidence="2 3">
    <name type="scientific">Shewanella carassii</name>
    <dbReference type="NCBI Taxonomy" id="1987584"/>
    <lineage>
        <taxon>Bacteria</taxon>
        <taxon>Pseudomonadati</taxon>
        <taxon>Pseudomonadota</taxon>
        <taxon>Gammaproteobacteria</taxon>
        <taxon>Alteromonadales</taxon>
        <taxon>Shewanellaceae</taxon>
        <taxon>Shewanella</taxon>
    </lineage>
</organism>
<evidence type="ECO:0000313" key="3">
    <source>
        <dbReference type="Proteomes" id="UP000606498"/>
    </source>
</evidence>
<keyword evidence="1" id="KW-0472">Membrane</keyword>
<evidence type="ECO:0000256" key="1">
    <source>
        <dbReference type="SAM" id="Phobius"/>
    </source>
</evidence>
<evidence type="ECO:0000313" key="2">
    <source>
        <dbReference type="EMBL" id="GGE65469.1"/>
    </source>
</evidence>
<dbReference type="Proteomes" id="UP000606498">
    <property type="component" value="Unassembled WGS sequence"/>
</dbReference>
<dbReference type="EMBL" id="BMKO01000001">
    <property type="protein sequence ID" value="GGE65469.1"/>
    <property type="molecule type" value="Genomic_DNA"/>
</dbReference>
<gene>
    <name evidence="2" type="ORF">GCM10011520_02780</name>
</gene>
<protein>
    <submittedName>
        <fullName evidence="2">Uncharacterized protein</fullName>
    </submittedName>
</protein>
<accession>A0ABQ1SX27</accession>
<name>A0ABQ1SX27_9GAMM</name>
<dbReference type="RefSeq" id="WP_157929078.1">
    <property type="nucleotide sequence ID" value="NZ_BMKO01000001.1"/>
</dbReference>
<comment type="caution">
    <text evidence="2">The sequence shown here is derived from an EMBL/GenBank/DDBJ whole genome shotgun (WGS) entry which is preliminary data.</text>
</comment>
<proteinExistence type="predicted"/>
<keyword evidence="3" id="KW-1185">Reference proteome</keyword>